<name>A0ABU9W4U4_9MICO</name>
<dbReference type="RefSeq" id="WP_342113615.1">
    <property type="nucleotide sequence ID" value="NZ_JBCAUN010000002.1"/>
</dbReference>
<keyword evidence="3" id="KW-1185">Reference proteome</keyword>
<proteinExistence type="predicted"/>
<dbReference type="EMBL" id="JBCLVG010000002">
    <property type="protein sequence ID" value="MEN1946883.1"/>
    <property type="molecule type" value="Genomic_DNA"/>
</dbReference>
<organism evidence="2 3">
    <name type="scientific">Leifsonia stereocauli</name>
    <dbReference type="NCBI Taxonomy" id="3134136"/>
    <lineage>
        <taxon>Bacteria</taxon>
        <taxon>Bacillati</taxon>
        <taxon>Actinomycetota</taxon>
        <taxon>Actinomycetes</taxon>
        <taxon>Micrococcales</taxon>
        <taxon>Microbacteriaceae</taxon>
        <taxon>Leifsonia</taxon>
    </lineage>
</organism>
<gene>
    <name evidence="2" type="ORF">WJX64_10015</name>
</gene>
<dbReference type="Proteomes" id="UP001425155">
    <property type="component" value="Unassembled WGS sequence"/>
</dbReference>
<evidence type="ECO:0000313" key="3">
    <source>
        <dbReference type="Proteomes" id="UP001425155"/>
    </source>
</evidence>
<reference evidence="2 3" key="1">
    <citation type="submission" date="2024-03" db="EMBL/GenBank/DDBJ databases">
        <title>YIM 134122 draft genome.</title>
        <authorList>
            <person name="Zuo S."/>
            <person name="Xiong L."/>
        </authorList>
    </citation>
    <scope>NUCLEOTIDE SEQUENCE [LARGE SCALE GENOMIC DNA]</scope>
    <source>
        <strain evidence="2 3">YIM 134122</strain>
    </source>
</reference>
<sequence>MDERFSIGAPPVSIGGAPPPDSASARTLRRHASAGSRVRLRPGAFAPADWWAEATSAQRLAARIAAVSRTRMHEPVFSHESAALLRVRMHRPRGARWGWAIAVDPALLRQQLLTAGLRLR</sequence>
<evidence type="ECO:0000313" key="2">
    <source>
        <dbReference type="EMBL" id="MEN1946883.1"/>
    </source>
</evidence>
<comment type="caution">
    <text evidence="2">The sequence shown here is derived from an EMBL/GenBank/DDBJ whole genome shotgun (WGS) entry which is preliminary data.</text>
</comment>
<accession>A0ABU9W4U4</accession>
<protein>
    <submittedName>
        <fullName evidence="2">Uncharacterized protein</fullName>
    </submittedName>
</protein>
<evidence type="ECO:0000256" key="1">
    <source>
        <dbReference type="SAM" id="MobiDB-lite"/>
    </source>
</evidence>
<feature type="region of interest" description="Disordered" evidence="1">
    <location>
        <begin position="1"/>
        <end position="34"/>
    </location>
</feature>